<dbReference type="InterPro" id="IPR033121">
    <property type="entry name" value="PEPTIDASE_A1"/>
</dbReference>
<feature type="chain" id="PRO_5046891527" description="Peptidase A1 domain-containing protein" evidence="2">
    <location>
        <begin position="21"/>
        <end position="411"/>
    </location>
</feature>
<sequence>MAKVLPIAVLALLRPIMAQGQCDIEPMALEWTNTTVTADGLGVTRGIAIGIGTPTQIFALRPYTALNNTRVNNVANCGTTSNDTCIGGLGGIFDKDLSSSYSVSVKTNWNGSQVDTEETDGAYLYFNDRITFERRASVDGFPLVLDSTPYGGDYTGLPLGSNSSFTAAAVKSGVAPSEVLGLWTGSRSLDPADGLLVVGGYDESRVNGVFVHFPVSDSSTELPCPLQINVTSISYSDQRLMNETSRVRFCIEPYNQRFVLPPAVTAAFANATGQNSTLFPGDLHYSADSRPSGDLIVILDNGYSTTIPNFDVFTPLRGSDEYGRYSITNDTVVEAGLRDTRSDDPDSVIPALGGLFLTFNYLLIDYDNGTFSLAPAISANVSTSPALRTVCTPSPVPEPSEDTTRHRSRHA</sequence>
<accession>A0ABR0EIG5</accession>
<name>A0ABR0EIG5_ZASCE</name>
<dbReference type="Pfam" id="PF00026">
    <property type="entry name" value="Asp"/>
    <property type="match status" value="1"/>
</dbReference>
<dbReference type="InterPro" id="IPR021109">
    <property type="entry name" value="Peptidase_aspartic_dom_sf"/>
</dbReference>
<dbReference type="Gene3D" id="2.40.70.10">
    <property type="entry name" value="Acid Proteases"/>
    <property type="match status" value="2"/>
</dbReference>
<protein>
    <recommendedName>
        <fullName evidence="3">Peptidase A1 domain-containing protein</fullName>
    </recommendedName>
</protein>
<reference evidence="4 5" key="1">
    <citation type="journal article" date="2023" name="G3 (Bethesda)">
        <title>A chromosome-level genome assembly of Zasmidium syzygii isolated from banana leaves.</title>
        <authorList>
            <person name="van Westerhoven A.C."/>
            <person name="Mehrabi R."/>
            <person name="Talebi R."/>
            <person name="Steentjes M.B.F."/>
            <person name="Corcolon B."/>
            <person name="Chong P.A."/>
            <person name="Kema G.H.J."/>
            <person name="Seidl M.F."/>
        </authorList>
    </citation>
    <scope>NUCLEOTIDE SEQUENCE [LARGE SCALE GENOMIC DNA]</scope>
    <source>
        <strain evidence="4 5">P124</strain>
    </source>
</reference>
<gene>
    <name evidence="4" type="ORF">PRZ48_007029</name>
</gene>
<feature type="signal peptide" evidence="2">
    <location>
        <begin position="1"/>
        <end position="20"/>
    </location>
</feature>
<keyword evidence="2" id="KW-0732">Signal</keyword>
<organism evidence="4 5">
    <name type="scientific">Zasmidium cellare</name>
    <name type="common">Wine cellar mold</name>
    <name type="synonym">Racodium cellare</name>
    <dbReference type="NCBI Taxonomy" id="395010"/>
    <lineage>
        <taxon>Eukaryota</taxon>
        <taxon>Fungi</taxon>
        <taxon>Dikarya</taxon>
        <taxon>Ascomycota</taxon>
        <taxon>Pezizomycotina</taxon>
        <taxon>Dothideomycetes</taxon>
        <taxon>Dothideomycetidae</taxon>
        <taxon>Mycosphaerellales</taxon>
        <taxon>Mycosphaerellaceae</taxon>
        <taxon>Zasmidium</taxon>
    </lineage>
</organism>
<feature type="domain" description="Peptidase A1" evidence="3">
    <location>
        <begin position="45"/>
        <end position="374"/>
    </location>
</feature>
<evidence type="ECO:0000256" key="1">
    <source>
        <dbReference type="SAM" id="MobiDB-lite"/>
    </source>
</evidence>
<dbReference type="PROSITE" id="PS51767">
    <property type="entry name" value="PEPTIDASE_A1"/>
    <property type="match status" value="1"/>
</dbReference>
<comment type="caution">
    <text evidence="4">The sequence shown here is derived from an EMBL/GenBank/DDBJ whole genome shotgun (WGS) entry which is preliminary data.</text>
</comment>
<evidence type="ECO:0000256" key="2">
    <source>
        <dbReference type="SAM" id="SignalP"/>
    </source>
</evidence>
<dbReference type="SUPFAM" id="SSF50630">
    <property type="entry name" value="Acid proteases"/>
    <property type="match status" value="1"/>
</dbReference>
<proteinExistence type="predicted"/>
<keyword evidence="5" id="KW-1185">Reference proteome</keyword>
<dbReference type="EMBL" id="JAXOVC010000005">
    <property type="protein sequence ID" value="KAK4501222.1"/>
    <property type="molecule type" value="Genomic_DNA"/>
</dbReference>
<dbReference type="Proteomes" id="UP001305779">
    <property type="component" value="Unassembled WGS sequence"/>
</dbReference>
<evidence type="ECO:0000313" key="5">
    <source>
        <dbReference type="Proteomes" id="UP001305779"/>
    </source>
</evidence>
<feature type="region of interest" description="Disordered" evidence="1">
    <location>
        <begin position="388"/>
        <end position="411"/>
    </location>
</feature>
<evidence type="ECO:0000313" key="4">
    <source>
        <dbReference type="EMBL" id="KAK4501222.1"/>
    </source>
</evidence>
<evidence type="ECO:0000259" key="3">
    <source>
        <dbReference type="PROSITE" id="PS51767"/>
    </source>
</evidence>